<dbReference type="InterPro" id="IPR032095">
    <property type="entry name" value="Sacchrp_dh-like_C"/>
</dbReference>
<proteinExistence type="predicted"/>
<dbReference type="Proteomes" id="UP001597173">
    <property type="component" value="Unassembled WGS sequence"/>
</dbReference>
<evidence type="ECO:0000259" key="1">
    <source>
        <dbReference type="Pfam" id="PF03435"/>
    </source>
</evidence>
<feature type="domain" description="Saccharopine dehydrogenase NADP binding" evidence="1">
    <location>
        <begin position="5"/>
        <end position="146"/>
    </location>
</feature>
<name>A0ABW3Z1C9_MYCRA</name>
<evidence type="ECO:0000313" key="3">
    <source>
        <dbReference type="EMBL" id="MFD1330043.1"/>
    </source>
</evidence>
<accession>A0ABW3Z1C9</accession>
<dbReference type="Gene3D" id="3.40.50.720">
    <property type="entry name" value="NAD(P)-binding Rossmann-like Domain"/>
    <property type="match status" value="1"/>
</dbReference>
<dbReference type="PANTHER" id="PTHR43796">
    <property type="entry name" value="CARBOXYNORSPERMIDINE SYNTHASE"/>
    <property type="match status" value="1"/>
</dbReference>
<comment type="caution">
    <text evidence="3">The sequence shown here is derived from an EMBL/GenBank/DDBJ whole genome shotgun (WGS) entry which is preliminary data.</text>
</comment>
<dbReference type="Pfam" id="PF16653">
    <property type="entry name" value="Sacchrp_dh_C"/>
    <property type="match status" value="1"/>
</dbReference>
<evidence type="ECO:0000313" key="4">
    <source>
        <dbReference type="Proteomes" id="UP001597173"/>
    </source>
</evidence>
<dbReference type="InterPro" id="IPR036291">
    <property type="entry name" value="NAD(P)-bd_dom_sf"/>
</dbReference>
<dbReference type="EMBL" id="JBHTNF010000017">
    <property type="protein sequence ID" value="MFD1330043.1"/>
    <property type="molecule type" value="Genomic_DNA"/>
</dbReference>
<dbReference type="SUPFAM" id="SSF51735">
    <property type="entry name" value="NAD(P)-binding Rossmann-fold domains"/>
    <property type="match status" value="1"/>
</dbReference>
<dbReference type="PANTHER" id="PTHR43796:SF2">
    <property type="entry name" value="CARBOXYNORSPERMIDINE SYNTHASE"/>
    <property type="match status" value="1"/>
</dbReference>
<dbReference type="Gene3D" id="3.30.360.10">
    <property type="entry name" value="Dihydrodipicolinate Reductase, domain 2"/>
    <property type="match status" value="1"/>
</dbReference>
<gene>
    <name evidence="3" type="ORF">ACFQ33_19320</name>
</gene>
<organism evidence="3 4">
    <name type="scientific">Mycoplana ramosa</name>
    <name type="common">Mycoplana bullata</name>
    <dbReference type="NCBI Taxonomy" id="40837"/>
    <lineage>
        <taxon>Bacteria</taxon>
        <taxon>Pseudomonadati</taxon>
        <taxon>Pseudomonadota</taxon>
        <taxon>Alphaproteobacteria</taxon>
        <taxon>Hyphomicrobiales</taxon>
        <taxon>Rhizobiaceae</taxon>
        <taxon>Mycoplana</taxon>
    </lineage>
</organism>
<dbReference type="Pfam" id="PF03435">
    <property type="entry name" value="Sacchrp_dh_NADP"/>
    <property type="match status" value="1"/>
</dbReference>
<feature type="domain" description="Saccharopine dehydrogenase-like C-terminal" evidence="2">
    <location>
        <begin position="150"/>
        <end position="396"/>
    </location>
</feature>
<protein>
    <submittedName>
        <fullName evidence="3">Saccharopine dehydrogenase family protein</fullName>
    </submittedName>
</protein>
<evidence type="ECO:0000259" key="2">
    <source>
        <dbReference type="Pfam" id="PF16653"/>
    </source>
</evidence>
<dbReference type="InterPro" id="IPR005097">
    <property type="entry name" value="Sacchrp_dh_NADP-bd"/>
</dbReference>
<dbReference type="RefSeq" id="WP_374836198.1">
    <property type="nucleotide sequence ID" value="NZ_JBHEEW010000002.1"/>
</dbReference>
<sequence>MKKNVLIIGAGGVAQVVAHKCAQNNDVLGDLHIASRTKSKCDAIIASVHEKNAMKQPGVLEAHALDALDIEATKALIQKTGVQIVINVGTAFLNMSVLRACMDTGVAYIDTAIHEEPGKICETPPWYGNYEWKRAGECKEKGITAILGAGFDPGVVNAYARLAKDEYLDKVTEIDIVDINAGSHGKYFATNFDPEINFREFTGVVYSWQNGQWQTNQMFEIGKEYDLPVVGKRKAYLCGHDEVHSLAKNMDGADVRFWMGFGDHYINVFTVLKNIGLLSEQPVKTAEGQEVVPLKVVKSCLPDPASLAPNYEGKTCIGDYVKGIKDGKERTVFIYNVADHKEAYNEVGSQGISYTAGVPAVAAAMLVARGEWDVKQMANVEELPPKPFLEVLGKIGLSTWIQENGEERPLFT</sequence>
<reference evidence="4" key="1">
    <citation type="journal article" date="2019" name="Int. J. Syst. Evol. Microbiol.">
        <title>The Global Catalogue of Microorganisms (GCM) 10K type strain sequencing project: providing services to taxonomists for standard genome sequencing and annotation.</title>
        <authorList>
            <consortium name="The Broad Institute Genomics Platform"/>
            <consortium name="The Broad Institute Genome Sequencing Center for Infectious Disease"/>
            <person name="Wu L."/>
            <person name="Ma J."/>
        </authorList>
    </citation>
    <scope>NUCLEOTIDE SEQUENCE [LARGE SCALE GENOMIC DNA]</scope>
    <source>
        <strain evidence="4">CCUG 55609</strain>
    </source>
</reference>
<keyword evidence="4" id="KW-1185">Reference proteome</keyword>